<dbReference type="Gene3D" id="1.10.10.10">
    <property type="entry name" value="Winged helix-like DNA-binding domain superfamily/Winged helix DNA-binding domain"/>
    <property type="match status" value="1"/>
</dbReference>
<proteinExistence type="predicted"/>
<name>A0A644UGG4_9ZZZZ</name>
<evidence type="ECO:0008006" key="2">
    <source>
        <dbReference type="Google" id="ProtNLM"/>
    </source>
</evidence>
<accession>A0A644UGG4</accession>
<dbReference type="InterPro" id="IPR036388">
    <property type="entry name" value="WH-like_DNA-bd_sf"/>
</dbReference>
<dbReference type="EMBL" id="VSSQ01000111">
    <property type="protein sequence ID" value="MPL77923.1"/>
    <property type="molecule type" value="Genomic_DNA"/>
</dbReference>
<comment type="caution">
    <text evidence="1">The sequence shown here is derived from an EMBL/GenBank/DDBJ whole genome shotgun (WGS) entry which is preliminary data.</text>
</comment>
<evidence type="ECO:0000313" key="1">
    <source>
        <dbReference type="EMBL" id="MPL77923.1"/>
    </source>
</evidence>
<dbReference type="AlphaFoldDB" id="A0A644UGG4"/>
<protein>
    <recommendedName>
        <fullName evidence="2">OB domain-containing protein</fullName>
    </recommendedName>
</protein>
<sequence length="277" mass="30675">MNFLNQGAVLRPVRKPFHLRAAHQPLRKISPSGRFNAFSNQIIEGMDTPNTGLPPASRIFAGELIHAVETETGFKTPFGIFSPKIFLIGTLTEKIMRDDKISSLRVSDPTGVFSCSMSWQNTALLKTAEEIDAPSFVAIFGTVRFRKYAGRTFLEIIPETITTSTRDARNAWIFSTAESAVLRLEQSPASDLRKELAEKISAALSSVRPPEPKKEVTNETILEIISVLSEKKGARILDVIARLQSLGLDETSAKMRLGMLMEEGECYTPTTEFIKIA</sequence>
<reference evidence="1" key="1">
    <citation type="submission" date="2019-08" db="EMBL/GenBank/DDBJ databases">
        <authorList>
            <person name="Kucharzyk K."/>
            <person name="Murdoch R.W."/>
            <person name="Higgins S."/>
            <person name="Loffler F."/>
        </authorList>
    </citation>
    <scope>NUCLEOTIDE SEQUENCE</scope>
</reference>
<gene>
    <name evidence="1" type="ORF">SDC9_23783</name>
</gene>
<organism evidence="1">
    <name type="scientific">bioreactor metagenome</name>
    <dbReference type="NCBI Taxonomy" id="1076179"/>
    <lineage>
        <taxon>unclassified sequences</taxon>
        <taxon>metagenomes</taxon>
        <taxon>ecological metagenomes</taxon>
    </lineage>
</organism>